<dbReference type="InterPro" id="IPR058163">
    <property type="entry name" value="LysR-type_TF_proteobact-type"/>
</dbReference>
<dbReference type="InterPro" id="IPR000847">
    <property type="entry name" value="LysR_HTH_N"/>
</dbReference>
<feature type="region of interest" description="Disordered" evidence="5">
    <location>
        <begin position="290"/>
        <end position="313"/>
    </location>
</feature>
<keyword evidence="3" id="KW-0238">DNA-binding</keyword>
<dbReference type="PANTHER" id="PTHR30537">
    <property type="entry name" value="HTH-TYPE TRANSCRIPTIONAL REGULATOR"/>
    <property type="match status" value="1"/>
</dbReference>
<dbReference type="Gene3D" id="3.40.190.290">
    <property type="match status" value="1"/>
</dbReference>
<evidence type="ECO:0000256" key="1">
    <source>
        <dbReference type="ARBA" id="ARBA00009437"/>
    </source>
</evidence>
<dbReference type="PROSITE" id="PS50931">
    <property type="entry name" value="HTH_LYSR"/>
    <property type="match status" value="1"/>
</dbReference>
<protein>
    <submittedName>
        <fullName evidence="7">LysR family transcriptional regulator</fullName>
    </submittedName>
</protein>
<evidence type="ECO:0000259" key="6">
    <source>
        <dbReference type="PROSITE" id="PS50931"/>
    </source>
</evidence>
<comment type="caution">
    <text evidence="7">The sequence shown here is derived from an EMBL/GenBank/DDBJ whole genome shotgun (WGS) entry which is preliminary data.</text>
</comment>
<dbReference type="SUPFAM" id="SSF53850">
    <property type="entry name" value="Periplasmic binding protein-like II"/>
    <property type="match status" value="1"/>
</dbReference>
<evidence type="ECO:0000256" key="3">
    <source>
        <dbReference type="ARBA" id="ARBA00023125"/>
    </source>
</evidence>
<dbReference type="EMBL" id="SSWX01000012">
    <property type="protein sequence ID" value="THJ33023.1"/>
    <property type="molecule type" value="Genomic_DNA"/>
</dbReference>
<dbReference type="Gene3D" id="1.10.10.10">
    <property type="entry name" value="Winged helix-like DNA-binding domain superfamily/Winged helix DNA-binding domain"/>
    <property type="match status" value="1"/>
</dbReference>
<dbReference type="InterPro" id="IPR036388">
    <property type="entry name" value="WH-like_DNA-bd_sf"/>
</dbReference>
<sequence length="313" mass="34911">MDWDNLRYFLALARTGTLINAARTVQVDHTTVSRRIQALEKEMGVPLFARETSGHRLTEAGQHLLPQAEAMEEAFLSIESSSLVKQEEGLSGLVRVGVPEGLGAKVLAAPLASLAKQHPNLVIDLLALPRLLHLSRREADIVISLERPTRGSVVVTKLSDYILRLYGAKTYLADYPRIESVADLEPHTFISYVDDLLFSKQLQFLETFFQPNHFGLRSTSISAQYEAVRHGAGLAILPAFIGDKDPALECVLPQDAHFHRTFWMSMPAEIRHLARVQAVWQFLRDTARAPSSGLMPQEPSRMALQRPGKSRTD</sequence>
<keyword evidence="4" id="KW-0804">Transcription</keyword>
<dbReference type="OrthoDB" id="570111at2"/>
<reference evidence="7 8" key="1">
    <citation type="submission" date="2019-04" db="EMBL/GenBank/DDBJ databases">
        <title>Lampropedia sp YIM MLB12 draf genome.</title>
        <authorList>
            <person name="Wang Y.-X."/>
        </authorList>
    </citation>
    <scope>NUCLEOTIDE SEQUENCE [LARGE SCALE GENOMIC DNA]</scope>
    <source>
        <strain evidence="7 8">YIM MLB12</strain>
    </source>
</reference>
<dbReference type="GO" id="GO:0043565">
    <property type="term" value="F:sequence-specific DNA binding"/>
    <property type="evidence" value="ECO:0007669"/>
    <property type="project" value="TreeGrafter"/>
</dbReference>
<name>A0A4S5BPF4_9BURK</name>
<evidence type="ECO:0000256" key="4">
    <source>
        <dbReference type="ARBA" id="ARBA00023163"/>
    </source>
</evidence>
<comment type="similarity">
    <text evidence="1">Belongs to the LysR transcriptional regulatory family.</text>
</comment>
<proteinExistence type="inferred from homology"/>
<dbReference type="SUPFAM" id="SSF46785">
    <property type="entry name" value="Winged helix' DNA-binding domain"/>
    <property type="match status" value="1"/>
</dbReference>
<dbReference type="InterPro" id="IPR005119">
    <property type="entry name" value="LysR_subst-bd"/>
</dbReference>
<keyword evidence="8" id="KW-1185">Reference proteome</keyword>
<keyword evidence="2" id="KW-0805">Transcription regulation</keyword>
<dbReference type="GO" id="GO:0006351">
    <property type="term" value="P:DNA-templated transcription"/>
    <property type="evidence" value="ECO:0007669"/>
    <property type="project" value="TreeGrafter"/>
</dbReference>
<dbReference type="InterPro" id="IPR036390">
    <property type="entry name" value="WH_DNA-bd_sf"/>
</dbReference>
<dbReference type="RefSeq" id="WP_136406625.1">
    <property type="nucleotide sequence ID" value="NZ_JARXRQ010000005.1"/>
</dbReference>
<evidence type="ECO:0000256" key="5">
    <source>
        <dbReference type="SAM" id="MobiDB-lite"/>
    </source>
</evidence>
<dbReference type="FunFam" id="1.10.10.10:FF:000001">
    <property type="entry name" value="LysR family transcriptional regulator"/>
    <property type="match status" value="1"/>
</dbReference>
<evidence type="ECO:0000313" key="8">
    <source>
        <dbReference type="Proteomes" id="UP000306236"/>
    </source>
</evidence>
<accession>A0A4S5BPF4</accession>
<evidence type="ECO:0000256" key="2">
    <source>
        <dbReference type="ARBA" id="ARBA00023015"/>
    </source>
</evidence>
<dbReference type="GO" id="GO:0003700">
    <property type="term" value="F:DNA-binding transcription factor activity"/>
    <property type="evidence" value="ECO:0007669"/>
    <property type="project" value="InterPro"/>
</dbReference>
<organism evidence="7 8">
    <name type="scientific">Lampropedia aestuarii</name>
    <dbReference type="NCBI Taxonomy" id="2562762"/>
    <lineage>
        <taxon>Bacteria</taxon>
        <taxon>Pseudomonadati</taxon>
        <taxon>Pseudomonadota</taxon>
        <taxon>Betaproteobacteria</taxon>
        <taxon>Burkholderiales</taxon>
        <taxon>Comamonadaceae</taxon>
        <taxon>Lampropedia</taxon>
    </lineage>
</organism>
<dbReference type="Proteomes" id="UP000306236">
    <property type="component" value="Unassembled WGS sequence"/>
</dbReference>
<evidence type="ECO:0000313" key="7">
    <source>
        <dbReference type="EMBL" id="THJ33023.1"/>
    </source>
</evidence>
<gene>
    <name evidence="7" type="ORF">E8K88_10535</name>
</gene>
<dbReference type="Pfam" id="PF03466">
    <property type="entry name" value="LysR_substrate"/>
    <property type="match status" value="1"/>
</dbReference>
<dbReference type="PANTHER" id="PTHR30537:SF3">
    <property type="entry name" value="TRANSCRIPTIONAL REGULATORY PROTEIN"/>
    <property type="match status" value="1"/>
</dbReference>
<dbReference type="Pfam" id="PF00126">
    <property type="entry name" value="HTH_1"/>
    <property type="match status" value="1"/>
</dbReference>
<dbReference type="AlphaFoldDB" id="A0A4S5BPF4"/>
<feature type="domain" description="HTH lysR-type" evidence="6">
    <location>
        <begin position="1"/>
        <end position="58"/>
    </location>
</feature>